<organism evidence="2 3">
    <name type="scientific">Rhododendron griersonianum</name>
    <dbReference type="NCBI Taxonomy" id="479676"/>
    <lineage>
        <taxon>Eukaryota</taxon>
        <taxon>Viridiplantae</taxon>
        <taxon>Streptophyta</taxon>
        <taxon>Embryophyta</taxon>
        <taxon>Tracheophyta</taxon>
        <taxon>Spermatophyta</taxon>
        <taxon>Magnoliopsida</taxon>
        <taxon>eudicotyledons</taxon>
        <taxon>Gunneridae</taxon>
        <taxon>Pentapetalae</taxon>
        <taxon>asterids</taxon>
        <taxon>Ericales</taxon>
        <taxon>Ericaceae</taxon>
        <taxon>Ericoideae</taxon>
        <taxon>Rhodoreae</taxon>
        <taxon>Rhododendron</taxon>
    </lineage>
</organism>
<reference evidence="2 3" key="1">
    <citation type="submission" date="2020-08" db="EMBL/GenBank/DDBJ databases">
        <title>Plant Genome Project.</title>
        <authorList>
            <person name="Zhang R.-G."/>
        </authorList>
    </citation>
    <scope>NUCLEOTIDE SEQUENCE [LARGE SCALE GENOMIC DNA]</scope>
    <source>
        <strain evidence="2">WSP0</strain>
        <tissue evidence="2">Leaf</tissue>
    </source>
</reference>
<accession>A0AAV6JW63</accession>
<feature type="compositionally biased region" description="Low complexity" evidence="1">
    <location>
        <begin position="166"/>
        <end position="175"/>
    </location>
</feature>
<dbReference type="Proteomes" id="UP000823749">
    <property type="component" value="Chromosome 6"/>
</dbReference>
<gene>
    <name evidence="2" type="ORF">RHGRI_016982</name>
</gene>
<sequence>MPPFASGVLPPEEEFIQPYSGIAPPVYGHEMAYDVPDGIELIDSHGAPWFHHLPLPANAEVTLPPETNPVPRAEAQKHVNAVNALMIGHLLVHDKPTAWLDRCGGGAQPQVGARLARQRPASEMEQEVKSSQGQHSYSGYYEGGPSTSARPSAAERDTVPLRRSSRLSSLMRERQ</sequence>
<comment type="caution">
    <text evidence="2">The sequence shown here is derived from an EMBL/GenBank/DDBJ whole genome shotgun (WGS) entry which is preliminary data.</text>
</comment>
<feature type="compositionally biased region" description="Low complexity" evidence="1">
    <location>
        <begin position="130"/>
        <end position="144"/>
    </location>
</feature>
<keyword evidence="3" id="KW-1185">Reference proteome</keyword>
<proteinExistence type="predicted"/>
<evidence type="ECO:0000256" key="1">
    <source>
        <dbReference type="SAM" id="MobiDB-lite"/>
    </source>
</evidence>
<feature type="region of interest" description="Disordered" evidence="1">
    <location>
        <begin position="106"/>
        <end position="175"/>
    </location>
</feature>
<evidence type="ECO:0000313" key="3">
    <source>
        <dbReference type="Proteomes" id="UP000823749"/>
    </source>
</evidence>
<protein>
    <submittedName>
        <fullName evidence="2">Uncharacterized protein</fullName>
    </submittedName>
</protein>
<dbReference type="AlphaFoldDB" id="A0AAV6JW63"/>
<name>A0AAV6JW63_9ERIC</name>
<dbReference type="EMBL" id="JACTNZ010000006">
    <property type="protein sequence ID" value="KAG5544407.1"/>
    <property type="molecule type" value="Genomic_DNA"/>
</dbReference>
<evidence type="ECO:0000313" key="2">
    <source>
        <dbReference type="EMBL" id="KAG5544407.1"/>
    </source>
</evidence>